<dbReference type="InterPro" id="IPR015793">
    <property type="entry name" value="Pyrv_Knase_brl"/>
</dbReference>
<keyword evidence="11 15" id="KW-0460">Magnesium</keyword>
<keyword evidence="12 15" id="KW-0324">Glycolysis</keyword>
<dbReference type="EMBL" id="PDSL01000023">
    <property type="protein sequence ID" value="PIE33978.1"/>
    <property type="molecule type" value="Genomic_DNA"/>
</dbReference>
<dbReference type="Gene3D" id="3.40.1380.20">
    <property type="entry name" value="Pyruvate kinase, C-terminal domain"/>
    <property type="match status" value="1"/>
</dbReference>
<evidence type="ECO:0000259" key="16">
    <source>
        <dbReference type="Pfam" id="PF00224"/>
    </source>
</evidence>
<dbReference type="SUPFAM" id="SSF52935">
    <property type="entry name" value="PK C-terminal domain-like"/>
    <property type="match status" value="1"/>
</dbReference>
<keyword evidence="8" id="KW-0547">Nucleotide-binding</keyword>
<feature type="domain" description="Pyruvate kinase barrel" evidence="16">
    <location>
        <begin position="3"/>
        <end position="318"/>
    </location>
</feature>
<evidence type="ECO:0000256" key="13">
    <source>
        <dbReference type="ARBA" id="ARBA00023317"/>
    </source>
</evidence>
<keyword evidence="9 15" id="KW-0418">Kinase</keyword>
<accession>A0A2G6KE84</accession>
<dbReference type="InterPro" id="IPR011037">
    <property type="entry name" value="Pyrv_Knase-like_insert_dom_sf"/>
</dbReference>
<evidence type="ECO:0000313" key="19">
    <source>
        <dbReference type="Proteomes" id="UP000230914"/>
    </source>
</evidence>
<dbReference type="PRINTS" id="PR01050">
    <property type="entry name" value="PYRUVTKNASE"/>
</dbReference>
<dbReference type="GO" id="GO:0000287">
    <property type="term" value="F:magnesium ion binding"/>
    <property type="evidence" value="ECO:0007669"/>
    <property type="project" value="UniProtKB-UniRule"/>
</dbReference>
<protein>
    <recommendedName>
        <fullName evidence="5 14">Pyruvate kinase</fullName>
        <ecNumber evidence="5 14">2.7.1.40</ecNumber>
    </recommendedName>
</protein>
<dbReference type="InterPro" id="IPR001697">
    <property type="entry name" value="Pyr_Knase"/>
</dbReference>
<sequence length="475" mass="50165">MTRRTKIVATIGPATDGDDQLRALIEAGVDVVRLNLSHGTVDEHLARIERVRRIAGEVGRVVGILIDLPGPKIRAGEFPTGGVIIETGRTVTVCHAEGASTGSRITVDFPVAGLVEGAKIAIGDGAITLVVTSLVPDGAVCEVLTGGRIQGRPGVHFPSDRTHLESPTDRDRELAARFAEVGVDFVAVSFVRRGTDIAVISDLVDGRAEVVAKIETQAAIGHLDELLDAADVIMVARGDLGIDCDLQDVPHLQKSIIRRCVEYGVPVVTATQMLESMLVAPVPTRAEVSDVANAVLDGTDALMLSGETAIGRYPVESVTTMSSIAERAEAEASYRQWASRLGRIQRERWDSITDRITAAVSHAAADAAFDAGVSAILCCTLSGRSVKAMARFRPESALIGLSPNPSTVGRMSLSWGVNPVVVDTYESTDEMVWFAVERALEMGCISHGDVVAVIAGAPSGQNDAAADVLRIVTVD</sequence>
<dbReference type="InterPro" id="IPR036918">
    <property type="entry name" value="Pyrv_Knase_C_sf"/>
</dbReference>
<dbReference type="NCBIfam" id="NF004491">
    <property type="entry name" value="PRK05826.1"/>
    <property type="match status" value="1"/>
</dbReference>
<keyword evidence="6 15" id="KW-0808">Transferase</keyword>
<dbReference type="InterPro" id="IPR015813">
    <property type="entry name" value="Pyrv/PenolPyrv_kinase-like_dom"/>
</dbReference>
<evidence type="ECO:0000256" key="11">
    <source>
        <dbReference type="ARBA" id="ARBA00022842"/>
    </source>
</evidence>
<dbReference type="PANTHER" id="PTHR11817">
    <property type="entry name" value="PYRUVATE KINASE"/>
    <property type="match status" value="1"/>
</dbReference>
<comment type="catalytic activity">
    <reaction evidence="15">
        <text>pyruvate + ATP = phosphoenolpyruvate + ADP + H(+)</text>
        <dbReference type="Rhea" id="RHEA:18157"/>
        <dbReference type="ChEBI" id="CHEBI:15361"/>
        <dbReference type="ChEBI" id="CHEBI:15378"/>
        <dbReference type="ChEBI" id="CHEBI:30616"/>
        <dbReference type="ChEBI" id="CHEBI:58702"/>
        <dbReference type="ChEBI" id="CHEBI:456216"/>
        <dbReference type="EC" id="2.7.1.40"/>
    </reaction>
</comment>
<dbReference type="Proteomes" id="UP000230914">
    <property type="component" value="Unassembled WGS sequence"/>
</dbReference>
<evidence type="ECO:0000313" key="18">
    <source>
        <dbReference type="EMBL" id="PIE33978.1"/>
    </source>
</evidence>
<dbReference type="GO" id="GO:0005524">
    <property type="term" value="F:ATP binding"/>
    <property type="evidence" value="ECO:0007669"/>
    <property type="project" value="UniProtKB-KW"/>
</dbReference>
<proteinExistence type="inferred from homology"/>
<dbReference type="EC" id="2.7.1.40" evidence="5 14"/>
<keyword evidence="13 18" id="KW-0670">Pyruvate</keyword>
<keyword evidence="10" id="KW-0067">ATP-binding</keyword>
<feature type="domain" description="Pyruvate kinase C-terminal" evidence="17">
    <location>
        <begin position="359"/>
        <end position="471"/>
    </location>
</feature>
<dbReference type="Pfam" id="PF00224">
    <property type="entry name" value="PK"/>
    <property type="match status" value="1"/>
</dbReference>
<evidence type="ECO:0000256" key="12">
    <source>
        <dbReference type="ARBA" id="ARBA00023152"/>
    </source>
</evidence>
<dbReference type="InterPro" id="IPR015806">
    <property type="entry name" value="Pyrv_Knase_insert_dom_sf"/>
</dbReference>
<evidence type="ECO:0000256" key="4">
    <source>
        <dbReference type="ARBA" id="ARBA00011881"/>
    </source>
</evidence>
<name>A0A2G6KE84_9ACTN</name>
<evidence type="ECO:0000256" key="8">
    <source>
        <dbReference type="ARBA" id="ARBA00022741"/>
    </source>
</evidence>
<dbReference type="Pfam" id="PF02887">
    <property type="entry name" value="PK_C"/>
    <property type="match status" value="1"/>
</dbReference>
<evidence type="ECO:0000256" key="10">
    <source>
        <dbReference type="ARBA" id="ARBA00022840"/>
    </source>
</evidence>
<evidence type="ECO:0000256" key="2">
    <source>
        <dbReference type="ARBA" id="ARBA00004997"/>
    </source>
</evidence>
<evidence type="ECO:0000256" key="6">
    <source>
        <dbReference type="ARBA" id="ARBA00022679"/>
    </source>
</evidence>
<comment type="pathway">
    <text evidence="2 15">Carbohydrate degradation; glycolysis; pyruvate from D-glyceraldehyde 3-phosphate: step 5/5.</text>
</comment>
<evidence type="ECO:0000256" key="3">
    <source>
        <dbReference type="ARBA" id="ARBA00008663"/>
    </source>
</evidence>
<evidence type="ECO:0000256" key="5">
    <source>
        <dbReference type="ARBA" id="ARBA00012142"/>
    </source>
</evidence>
<comment type="cofactor">
    <cofactor evidence="1">
        <name>K(+)</name>
        <dbReference type="ChEBI" id="CHEBI:29103"/>
    </cofactor>
</comment>
<gene>
    <name evidence="18" type="primary">pyk</name>
    <name evidence="18" type="ORF">CSA55_01560</name>
</gene>
<dbReference type="GO" id="GO:0016301">
    <property type="term" value="F:kinase activity"/>
    <property type="evidence" value="ECO:0007669"/>
    <property type="project" value="UniProtKB-KW"/>
</dbReference>
<dbReference type="Gene3D" id="2.40.33.10">
    <property type="entry name" value="PK beta-barrel domain-like"/>
    <property type="match status" value="1"/>
</dbReference>
<evidence type="ECO:0000256" key="9">
    <source>
        <dbReference type="ARBA" id="ARBA00022777"/>
    </source>
</evidence>
<dbReference type="UniPathway" id="UPA00109">
    <property type="reaction ID" value="UER00188"/>
</dbReference>
<dbReference type="SUPFAM" id="SSF51621">
    <property type="entry name" value="Phosphoenolpyruvate/pyruvate domain"/>
    <property type="match status" value="1"/>
</dbReference>
<evidence type="ECO:0000259" key="17">
    <source>
        <dbReference type="Pfam" id="PF02887"/>
    </source>
</evidence>
<comment type="subunit">
    <text evidence="4">Homotetramer.</text>
</comment>
<comment type="caution">
    <text evidence="18">The sequence shown here is derived from an EMBL/GenBank/DDBJ whole genome shotgun (WGS) entry which is preliminary data.</text>
</comment>
<comment type="similarity">
    <text evidence="3 15">Belongs to the pyruvate kinase family.</text>
</comment>
<evidence type="ECO:0000256" key="15">
    <source>
        <dbReference type="RuleBase" id="RU000504"/>
    </source>
</evidence>
<dbReference type="SUPFAM" id="SSF50800">
    <property type="entry name" value="PK beta-barrel domain-like"/>
    <property type="match status" value="1"/>
</dbReference>
<dbReference type="GO" id="GO:0004743">
    <property type="term" value="F:pyruvate kinase activity"/>
    <property type="evidence" value="ECO:0007669"/>
    <property type="project" value="UniProtKB-UniRule"/>
</dbReference>
<dbReference type="GO" id="GO:0030955">
    <property type="term" value="F:potassium ion binding"/>
    <property type="evidence" value="ECO:0007669"/>
    <property type="project" value="UniProtKB-UniRule"/>
</dbReference>
<dbReference type="AlphaFoldDB" id="A0A2G6KE84"/>
<dbReference type="NCBIfam" id="TIGR01064">
    <property type="entry name" value="pyruv_kin"/>
    <property type="match status" value="1"/>
</dbReference>
<evidence type="ECO:0000256" key="1">
    <source>
        <dbReference type="ARBA" id="ARBA00001958"/>
    </source>
</evidence>
<evidence type="ECO:0000256" key="7">
    <source>
        <dbReference type="ARBA" id="ARBA00022723"/>
    </source>
</evidence>
<evidence type="ECO:0000256" key="14">
    <source>
        <dbReference type="NCBIfam" id="TIGR01064"/>
    </source>
</evidence>
<dbReference type="NCBIfam" id="NF004978">
    <property type="entry name" value="PRK06354.1"/>
    <property type="match status" value="1"/>
</dbReference>
<dbReference type="Gene3D" id="3.20.20.60">
    <property type="entry name" value="Phosphoenolpyruvate-binding domains"/>
    <property type="match status" value="1"/>
</dbReference>
<keyword evidence="7" id="KW-0479">Metal-binding</keyword>
<dbReference type="InterPro" id="IPR040442">
    <property type="entry name" value="Pyrv_kinase-like_dom_sf"/>
</dbReference>
<organism evidence="18 19">
    <name type="scientific">Ilumatobacter coccineus</name>
    <dbReference type="NCBI Taxonomy" id="467094"/>
    <lineage>
        <taxon>Bacteria</taxon>
        <taxon>Bacillati</taxon>
        <taxon>Actinomycetota</taxon>
        <taxon>Acidimicrobiia</taxon>
        <taxon>Acidimicrobiales</taxon>
        <taxon>Ilumatobacteraceae</taxon>
        <taxon>Ilumatobacter</taxon>
    </lineage>
</organism>
<reference evidence="18 19" key="1">
    <citation type="submission" date="2017-10" db="EMBL/GenBank/DDBJ databases">
        <title>Novel microbial diversity and functional potential in the marine mammal oral microbiome.</title>
        <authorList>
            <person name="Dudek N.K."/>
            <person name="Sun C.L."/>
            <person name="Burstein D."/>
            <person name="Kantor R.S."/>
            <person name="Aliaga Goltsman D.S."/>
            <person name="Bik E.M."/>
            <person name="Thomas B.C."/>
            <person name="Banfield J.F."/>
            <person name="Relman D.A."/>
        </authorList>
    </citation>
    <scope>NUCLEOTIDE SEQUENCE [LARGE SCALE GENOMIC DNA]</scope>
    <source>
        <strain evidence="18">DOLJORAL78_61_10</strain>
    </source>
</reference>
<dbReference type="InterPro" id="IPR015795">
    <property type="entry name" value="Pyrv_Knase_C"/>
</dbReference>